<dbReference type="eggNOG" id="COG0451">
    <property type="taxonomic scope" value="Bacteria"/>
</dbReference>
<keyword evidence="4" id="KW-1185">Reference proteome</keyword>
<dbReference type="OrthoDB" id="9808276at2"/>
<dbReference type="InterPro" id="IPR036291">
    <property type="entry name" value="NAD(P)-bd_dom_sf"/>
</dbReference>
<evidence type="ECO:0000313" key="4">
    <source>
        <dbReference type="Proteomes" id="UP000009102"/>
    </source>
</evidence>
<accession>D0KWT9</accession>
<dbReference type="AlphaFoldDB" id="D0KWT9"/>
<dbReference type="RefSeq" id="WP_012825090.1">
    <property type="nucleotide sequence ID" value="NC_013422.1"/>
</dbReference>
<evidence type="ECO:0000313" key="3">
    <source>
        <dbReference type="EMBL" id="ACX97059.1"/>
    </source>
</evidence>
<proteinExistence type="predicted"/>
<reference evidence="3 4" key="1">
    <citation type="submission" date="2009-10" db="EMBL/GenBank/DDBJ databases">
        <title>Complete sequence of Halothiobacillus neapolitanus c2.</title>
        <authorList>
            <consortium name="US DOE Joint Genome Institute"/>
            <person name="Lucas S."/>
            <person name="Copeland A."/>
            <person name="Lapidus A."/>
            <person name="Glavina del Rio T."/>
            <person name="Tice H."/>
            <person name="Bruce D."/>
            <person name="Goodwin L."/>
            <person name="Pitluck S."/>
            <person name="Davenport K."/>
            <person name="Brettin T."/>
            <person name="Detter J.C."/>
            <person name="Han C."/>
            <person name="Tapia R."/>
            <person name="Larimer F."/>
            <person name="Land M."/>
            <person name="Hauser L."/>
            <person name="Kyrpides N."/>
            <person name="Mikhailova N."/>
            <person name="Kerfeld C."/>
            <person name="Cannon G."/>
            <person name="Heinhort S."/>
        </authorList>
    </citation>
    <scope>NUCLEOTIDE SEQUENCE [LARGE SCALE GENOMIC DNA]</scope>
    <source>
        <strain evidence="4">ATCC 23641 / c2</strain>
    </source>
</reference>
<organism evidence="3 4">
    <name type="scientific">Halothiobacillus neapolitanus (strain ATCC 23641 / DSM 15147 / CIP 104769 / NCIMB 8539 / c2)</name>
    <name type="common">Thiobacillus neapolitanus</name>
    <dbReference type="NCBI Taxonomy" id="555778"/>
    <lineage>
        <taxon>Bacteria</taxon>
        <taxon>Pseudomonadati</taxon>
        <taxon>Pseudomonadota</taxon>
        <taxon>Gammaproteobacteria</taxon>
        <taxon>Chromatiales</taxon>
        <taxon>Halothiobacillaceae</taxon>
        <taxon>Halothiobacillus</taxon>
    </lineage>
</organism>
<dbReference type="Pfam" id="PF01370">
    <property type="entry name" value="Epimerase"/>
    <property type="match status" value="1"/>
</dbReference>
<evidence type="ECO:0000259" key="2">
    <source>
        <dbReference type="Pfam" id="PF01370"/>
    </source>
</evidence>
<dbReference type="EMBL" id="CP001801">
    <property type="protein sequence ID" value="ACX97059.1"/>
    <property type="molecule type" value="Genomic_DNA"/>
</dbReference>
<dbReference type="PANTHER" id="PTHR43574">
    <property type="entry name" value="EPIMERASE-RELATED"/>
    <property type="match status" value="1"/>
</dbReference>
<dbReference type="SUPFAM" id="SSF51735">
    <property type="entry name" value="NAD(P)-binding Rossmann-fold domains"/>
    <property type="match status" value="1"/>
</dbReference>
<dbReference type="Proteomes" id="UP000009102">
    <property type="component" value="Chromosome"/>
</dbReference>
<protein>
    <submittedName>
        <fullName evidence="3">NAD-dependent epimerase/dehydratase</fullName>
    </submittedName>
</protein>
<dbReference type="STRING" id="555778.Hneap_2244"/>
<name>D0KWT9_HALNC</name>
<gene>
    <name evidence="3" type="ordered locus">Hneap_2244</name>
</gene>
<dbReference type="Gene3D" id="3.40.50.720">
    <property type="entry name" value="NAD(P)-binding Rossmann-like Domain"/>
    <property type="match status" value="1"/>
</dbReference>
<dbReference type="InterPro" id="IPR001509">
    <property type="entry name" value="Epimerase_deHydtase"/>
</dbReference>
<sequence>MSNEKDQHSSGATLPLVIIGYGDIARRVAERHPQRAITAFSRQVPFCPVTHRGHWASVAIDLDQMASTVDIPARAIWLYFAPPARSGEVDSRVANWLAAVPDHQRPSAVIYASTTAVYGDQGGAWVDEHTPPNPAHDRGRRRLDAETRFGQWCAAHSVPLTVLRLTGLYACDRLPLERIRAGAPVVCPEESPWSNRIHADDLADIYTRLIARVEQAAPVAGVFNVSDNNPRPMTELYVNTAAHFDLPAPPCLPLADVLAQSSPMAREFLTESKRIDARAIQLALDWQPRYPDLATTLASCP</sequence>
<feature type="domain" description="NAD-dependent epimerase/dehydratase" evidence="2">
    <location>
        <begin position="102"/>
        <end position="224"/>
    </location>
</feature>
<dbReference type="KEGG" id="hna:Hneap_2244"/>
<dbReference type="HOGENOM" id="CLU_007383_11_4_6"/>
<keyword evidence="1" id="KW-0520">NAD</keyword>
<evidence type="ECO:0000256" key="1">
    <source>
        <dbReference type="ARBA" id="ARBA00023027"/>
    </source>
</evidence>